<dbReference type="EMBL" id="CP114588">
    <property type="protein sequence ID" value="WBA09687.1"/>
    <property type="molecule type" value="Genomic_DNA"/>
</dbReference>
<sequence length="109" mass="12605">MIFKNISDAKEYVVQVTNKAKTIDQINSSLEYYQSMVDSANSDESRALWESEVEKLKLWKNSDGFKDGSYPQGIDELILEVIEWRSVQAAFQEIETEKNLFKHSGFFAQ</sequence>
<dbReference type="RefSeq" id="WP_269579803.1">
    <property type="nucleotide sequence ID" value="NZ_CP114588.1"/>
</dbReference>
<organism evidence="1 2">
    <name type="scientific">Salinivibrio kushneri</name>
    <dbReference type="NCBI Taxonomy" id="1908198"/>
    <lineage>
        <taxon>Bacteria</taxon>
        <taxon>Pseudomonadati</taxon>
        <taxon>Pseudomonadota</taxon>
        <taxon>Gammaproteobacteria</taxon>
        <taxon>Vibrionales</taxon>
        <taxon>Vibrionaceae</taxon>
        <taxon>Salinivibrio</taxon>
    </lineage>
</organism>
<evidence type="ECO:0000313" key="1">
    <source>
        <dbReference type="EMBL" id="WBA09687.1"/>
    </source>
</evidence>
<name>A0AA47KN55_9GAMM</name>
<protein>
    <submittedName>
        <fullName evidence="1">Uncharacterized protein</fullName>
    </submittedName>
</protein>
<dbReference type="AlphaFoldDB" id="A0AA47KN55"/>
<reference evidence="1" key="1">
    <citation type="submission" date="2022-09" db="EMBL/GenBank/DDBJ databases">
        <authorList>
            <person name="Li Z.-J."/>
        </authorList>
    </citation>
    <scope>NUCLEOTIDE SEQUENCE</scope>
    <source>
        <strain evidence="1">TGB11</strain>
    </source>
</reference>
<evidence type="ECO:0000313" key="2">
    <source>
        <dbReference type="Proteomes" id="UP001164748"/>
    </source>
</evidence>
<gene>
    <name evidence="1" type="ORF">N8M53_05705</name>
</gene>
<accession>A0AA47KN55</accession>
<dbReference type="Proteomes" id="UP001164748">
    <property type="component" value="Chromosome"/>
</dbReference>
<proteinExistence type="predicted"/>